<dbReference type="Gene3D" id="3.60.21.10">
    <property type="match status" value="1"/>
</dbReference>
<name>A0A328HDN3_ARTGO</name>
<accession>A0A328HDN3</accession>
<dbReference type="EMBL" id="QLNP01000103">
    <property type="protein sequence ID" value="RAM35500.1"/>
    <property type="molecule type" value="Genomic_DNA"/>
</dbReference>
<dbReference type="Proteomes" id="UP000249166">
    <property type="component" value="Unassembled WGS sequence"/>
</dbReference>
<evidence type="ECO:0000256" key="1">
    <source>
        <dbReference type="SAM" id="MobiDB-lite"/>
    </source>
</evidence>
<comment type="caution">
    <text evidence="2">The sequence shown here is derived from an EMBL/GenBank/DDBJ whole genome shotgun (WGS) entry which is preliminary data.</text>
</comment>
<evidence type="ECO:0000313" key="2">
    <source>
        <dbReference type="EMBL" id="RAM35500.1"/>
    </source>
</evidence>
<feature type="compositionally biased region" description="Polar residues" evidence="1">
    <location>
        <begin position="34"/>
        <end position="46"/>
    </location>
</feature>
<feature type="region of interest" description="Disordered" evidence="1">
    <location>
        <begin position="34"/>
        <end position="53"/>
    </location>
</feature>
<dbReference type="InterPro" id="IPR029052">
    <property type="entry name" value="Metallo-depent_PP-like"/>
</dbReference>
<reference evidence="2 3" key="1">
    <citation type="submission" date="2018-04" db="EMBL/GenBank/DDBJ databases">
        <title>Bacteria isolated from cave deposits of Manipur.</title>
        <authorList>
            <person name="Sahoo D."/>
            <person name="Sarangthem I."/>
            <person name="Nandeibam J."/>
        </authorList>
    </citation>
    <scope>NUCLEOTIDE SEQUENCE [LARGE SCALE GENOMIC DNA]</scope>
    <source>
        <strain evidence="3">mrc11</strain>
    </source>
</reference>
<dbReference type="PANTHER" id="PTHR45867:SF3">
    <property type="entry name" value="ACID PHOSPHATASE TYPE 7"/>
    <property type="match status" value="1"/>
</dbReference>
<evidence type="ECO:0000313" key="3">
    <source>
        <dbReference type="Proteomes" id="UP000249166"/>
    </source>
</evidence>
<dbReference type="OrthoDB" id="9804511at2"/>
<proteinExistence type="predicted"/>
<dbReference type="SUPFAM" id="SSF56300">
    <property type="entry name" value="Metallo-dependent phosphatases"/>
    <property type="match status" value="1"/>
</dbReference>
<sequence length="345" mass="37669">MRGNRVIAGTSALLLAVTGLWAASLAIGGGEVPQSTATLSPGSLPSPNKPRVPAPDVRIAAVGDMNGVRNIEPTSPSGRNGAAITRLAQKNQIDAFMGLGDFQYDTPRCADYVKYWTPLWGGTKPKLYWVSAPNHDWQPGRNEDLDNFMNGQCPGAPAKAAINRQRGFIGNGDPYSKDFGNWHFAFLSSAQWRYDPAKAHALTAWLDGDLAAARAAGKYLAVVYHEPYFTSNTGEHKRALDHKPWIDVMYRHRVRLTLSGSQHNYERTCPVNNKDQCVSDGMTAFQVSTGGIGLRPFTSSPPYIAKRFSNTHGFLRMTLRDNGSFSWNFVPTSGPGKDAGTRTLP</sequence>
<gene>
    <name evidence="2" type="ORF">DBZ45_20015</name>
</gene>
<evidence type="ECO:0008006" key="4">
    <source>
        <dbReference type="Google" id="ProtNLM"/>
    </source>
</evidence>
<dbReference type="PANTHER" id="PTHR45867">
    <property type="entry name" value="PURPLE ACID PHOSPHATASE"/>
    <property type="match status" value="1"/>
</dbReference>
<dbReference type="AlphaFoldDB" id="A0A328HDN3"/>
<protein>
    <recommendedName>
        <fullName evidence="4">Calcineurin-like phosphoesterase domain-containing protein</fullName>
    </recommendedName>
</protein>
<organism evidence="2 3">
    <name type="scientific">Arthrobacter globiformis</name>
    <dbReference type="NCBI Taxonomy" id="1665"/>
    <lineage>
        <taxon>Bacteria</taxon>
        <taxon>Bacillati</taxon>
        <taxon>Actinomycetota</taxon>
        <taxon>Actinomycetes</taxon>
        <taxon>Micrococcales</taxon>
        <taxon>Micrococcaceae</taxon>
        <taxon>Arthrobacter</taxon>
    </lineage>
</organism>